<evidence type="ECO:0000256" key="1">
    <source>
        <dbReference type="SAM" id="MobiDB-lite"/>
    </source>
</evidence>
<feature type="compositionally biased region" description="Basic and acidic residues" evidence="1">
    <location>
        <begin position="71"/>
        <end position="80"/>
    </location>
</feature>
<feature type="region of interest" description="Disordered" evidence="1">
    <location>
        <begin position="346"/>
        <end position="375"/>
    </location>
</feature>
<dbReference type="VEuPathDB" id="CryptoDB:Cvel_13620"/>
<dbReference type="AlphaFoldDB" id="A0A0G4IEI3"/>
<proteinExistence type="predicted"/>
<name>A0A0G4IEI3_9ALVE</name>
<protein>
    <submittedName>
        <fullName evidence="2">Uncharacterized protein</fullName>
    </submittedName>
</protein>
<reference evidence="2" key="1">
    <citation type="submission" date="2014-11" db="EMBL/GenBank/DDBJ databases">
        <authorList>
            <person name="Otto D Thomas"/>
            <person name="Naeem Raeece"/>
        </authorList>
    </citation>
    <scope>NUCLEOTIDE SEQUENCE</scope>
</reference>
<organism evidence="2">
    <name type="scientific">Chromera velia CCMP2878</name>
    <dbReference type="NCBI Taxonomy" id="1169474"/>
    <lineage>
        <taxon>Eukaryota</taxon>
        <taxon>Sar</taxon>
        <taxon>Alveolata</taxon>
        <taxon>Colpodellida</taxon>
        <taxon>Chromeraceae</taxon>
        <taxon>Chromera</taxon>
    </lineage>
</organism>
<feature type="region of interest" description="Disordered" evidence="1">
    <location>
        <begin position="71"/>
        <end position="97"/>
    </location>
</feature>
<sequence>MEAISHLAGPLWSASAALALSSVRGCRIGFAVSFRLLPSLREFSSESGGGNKGKPETREARRMLKFLQRKKDEALKKEGPKSASRPHSASAESRKRAVERKVASFQRDVWKLVKRRKHKEVDRQMRKAHEEGLPADELTLTMRLHHILLDKPFEGQAGRAKQVLDTMKEMEVHPAIVRLNERLLSTWIELDSMDARPREEDWRKMFRYAWYCSSVIRLRRLRAVERRRQAMKDMGYNKDALPDVHDTRSLWFSPVDPLLHPDEQSEMLGLPPASMQREDIYSLPEALALGGVSREGHEESRVSRQWTETEASARLLEIQEFSRQRREREAKRREWREKVSRMNLERRDRTEAETGEKGGRGGGMTQVAPVFEINGRRVPGGQKIAFKRGRFQIRGGIPKVNRPSPEG</sequence>
<accession>A0A0G4IEI3</accession>
<dbReference type="EMBL" id="CDMZ01005885">
    <property type="protein sequence ID" value="CEM55526.1"/>
    <property type="molecule type" value="Genomic_DNA"/>
</dbReference>
<evidence type="ECO:0000313" key="2">
    <source>
        <dbReference type="EMBL" id="CEM55526.1"/>
    </source>
</evidence>
<feature type="compositionally biased region" description="Basic and acidic residues" evidence="1">
    <location>
        <begin position="346"/>
        <end position="359"/>
    </location>
</feature>
<gene>
    <name evidence="2" type="ORF">Cvel_13620</name>
</gene>